<dbReference type="InterPro" id="IPR036691">
    <property type="entry name" value="Endo/exonu/phosph_ase_sf"/>
</dbReference>
<dbReference type="PANTHER" id="PTHR33273">
    <property type="entry name" value="DOMAIN-CONTAINING PROTEIN, PUTATIVE-RELATED"/>
    <property type="match status" value="1"/>
</dbReference>
<feature type="compositionally biased region" description="Polar residues" evidence="1">
    <location>
        <begin position="27"/>
        <end position="42"/>
    </location>
</feature>
<sequence length="555" mass="61657">MSGFHTPAKKQTPSASPSQATPPDVMPNTSPTERTATQTNVRRSVGEWEASKGPSTISAPAAPMKPKKLKTTIPLSLPTAQKDLVGVADSPTATTTKTTSRTQEARNWVTKAKTAMKESRNLKTEIKAVVTQAIDSLFQLVKEAELEKGLNTSDGKNLQKKDPQNKKENKIETSANEEYSHLLSSLADHSELMRESGKRMRELKEALVSKSEATTYAAVVARAKPSPVQPALQSANLQRKELATAELLGVAEERKVAIALIQEPYVGSIRRMRDYRGVRIFQAPDDGSGTVKAAIAVFEQDLDVIQCPELTTHNTVVVRIRTRAWDLTVVSVYYEPDKPIDGYLERLREIRRKLGSRGLLIGGDVNAKSSWWGSNTEDKRGEELCGTLEELDLQVLNSGNVPTFYTIRGGKTFSSHVDLTVCSADLIGLVEGWRVDVGMTSSDHNGIVFNIRQTKSSGINIKTTTRLYNTKKANWSQFREKLSQLKIDNKINNQEIQKIKNKTELEKVVESYLDVIKNVSEDPAFVSERQHLFLFTSQTYASYCCFILRLLKEIG</sequence>
<dbReference type="PANTHER" id="PTHR33273:SF4">
    <property type="entry name" value="ENDONUCLEASE_EXONUCLEASE_PHOSPHATASE DOMAIN-CONTAINING PROTEIN"/>
    <property type="match status" value="1"/>
</dbReference>
<dbReference type="GO" id="GO:0003824">
    <property type="term" value="F:catalytic activity"/>
    <property type="evidence" value="ECO:0007669"/>
    <property type="project" value="InterPro"/>
</dbReference>
<evidence type="ECO:0000256" key="1">
    <source>
        <dbReference type="SAM" id="MobiDB-lite"/>
    </source>
</evidence>
<dbReference type="Gene3D" id="3.60.10.10">
    <property type="entry name" value="Endonuclease/exonuclease/phosphatase"/>
    <property type="match status" value="1"/>
</dbReference>
<feature type="compositionally biased region" description="Basic and acidic residues" evidence="1">
    <location>
        <begin position="157"/>
        <end position="171"/>
    </location>
</feature>
<dbReference type="AlphaFoldDB" id="A0A8S1B2U2"/>
<feature type="region of interest" description="Disordered" evidence="1">
    <location>
        <begin position="150"/>
        <end position="176"/>
    </location>
</feature>
<evidence type="ECO:0000259" key="2">
    <source>
        <dbReference type="Pfam" id="PF14529"/>
    </source>
</evidence>
<feature type="domain" description="Endonuclease/exonuclease/phosphatase" evidence="2">
    <location>
        <begin position="328"/>
        <end position="447"/>
    </location>
</feature>
<reference evidence="3 4" key="1">
    <citation type="submission" date="2020-04" db="EMBL/GenBank/DDBJ databases">
        <authorList>
            <person name="Wallbank WR R."/>
            <person name="Pardo Diaz C."/>
            <person name="Kozak K."/>
            <person name="Martin S."/>
            <person name="Jiggins C."/>
            <person name="Moest M."/>
            <person name="Warren A I."/>
            <person name="Byers J.R.P. K."/>
            <person name="Montejo-Kovacevich G."/>
            <person name="Yen C E."/>
        </authorList>
    </citation>
    <scope>NUCLEOTIDE SEQUENCE [LARGE SCALE GENOMIC DNA]</scope>
</reference>
<comment type="caution">
    <text evidence="3">The sequence shown here is derived from an EMBL/GenBank/DDBJ whole genome shotgun (WGS) entry which is preliminary data.</text>
</comment>
<feature type="compositionally biased region" description="Low complexity" evidence="1">
    <location>
        <begin position="11"/>
        <end position="23"/>
    </location>
</feature>
<keyword evidence="4" id="KW-1185">Reference proteome</keyword>
<proteinExistence type="predicted"/>
<dbReference type="Pfam" id="PF14529">
    <property type="entry name" value="Exo_endo_phos_2"/>
    <property type="match status" value="1"/>
</dbReference>
<dbReference type="SUPFAM" id="SSF56219">
    <property type="entry name" value="DNase I-like"/>
    <property type="match status" value="1"/>
</dbReference>
<dbReference type="OrthoDB" id="411871at2759"/>
<evidence type="ECO:0000313" key="3">
    <source>
        <dbReference type="EMBL" id="CAB3252283.1"/>
    </source>
</evidence>
<organism evidence="3 4">
    <name type="scientific">Arctia plantaginis</name>
    <name type="common">Wood tiger moth</name>
    <name type="synonym">Phalaena plantaginis</name>
    <dbReference type="NCBI Taxonomy" id="874455"/>
    <lineage>
        <taxon>Eukaryota</taxon>
        <taxon>Metazoa</taxon>
        <taxon>Ecdysozoa</taxon>
        <taxon>Arthropoda</taxon>
        <taxon>Hexapoda</taxon>
        <taxon>Insecta</taxon>
        <taxon>Pterygota</taxon>
        <taxon>Neoptera</taxon>
        <taxon>Endopterygota</taxon>
        <taxon>Lepidoptera</taxon>
        <taxon>Glossata</taxon>
        <taxon>Ditrysia</taxon>
        <taxon>Noctuoidea</taxon>
        <taxon>Erebidae</taxon>
        <taxon>Arctiinae</taxon>
        <taxon>Arctia</taxon>
    </lineage>
</organism>
<dbReference type="InterPro" id="IPR005135">
    <property type="entry name" value="Endo/exonuclease/phosphatase"/>
</dbReference>
<feature type="region of interest" description="Disordered" evidence="1">
    <location>
        <begin position="1"/>
        <end position="68"/>
    </location>
</feature>
<evidence type="ECO:0000313" key="4">
    <source>
        <dbReference type="Proteomes" id="UP000494106"/>
    </source>
</evidence>
<name>A0A8S1B2U2_ARCPL</name>
<dbReference type="Proteomes" id="UP000494106">
    <property type="component" value="Unassembled WGS sequence"/>
</dbReference>
<dbReference type="EMBL" id="CADEBC010000553">
    <property type="protein sequence ID" value="CAB3252283.1"/>
    <property type="molecule type" value="Genomic_DNA"/>
</dbReference>
<dbReference type="CDD" id="cd09077">
    <property type="entry name" value="R1-I-EN"/>
    <property type="match status" value="1"/>
</dbReference>
<protein>
    <recommendedName>
        <fullName evidence="2">Endonuclease/exonuclease/phosphatase domain-containing protein</fullName>
    </recommendedName>
</protein>
<accession>A0A8S1B2U2</accession>
<gene>
    <name evidence="3" type="ORF">APLA_LOCUS13429</name>
</gene>